<reference evidence="8" key="1">
    <citation type="submission" date="2021-03" db="EMBL/GenBank/DDBJ databases">
        <authorList>
            <person name="Peeters C."/>
        </authorList>
    </citation>
    <scope>NUCLEOTIDE SEQUENCE</scope>
    <source>
        <strain evidence="8">LMG 31506</strain>
    </source>
</reference>
<dbReference type="PANTHER" id="PTHR33452">
    <property type="entry name" value="OXIDOREDUCTASE CATD-RELATED"/>
    <property type="match status" value="1"/>
</dbReference>
<evidence type="ECO:0000256" key="5">
    <source>
        <dbReference type="ARBA" id="ARBA00022989"/>
    </source>
</evidence>
<keyword evidence="3" id="KW-1003">Cell membrane</keyword>
<evidence type="ECO:0000256" key="7">
    <source>
        <dbReference type="SAM" id="Phobius"/>
    </source>
</evidence>
<feature type="transmembrane region" description="Helical" evidence="7">
    <location>
        <begin position="74"/>
        <end position="91"/>
    </location>
</feature>
<keyword evidence="5 7" id="KW-1133">Transmembrane helix</keyword>
<dbReference type="AlphaFoldDB" id="A0A916IXZ1"/>
<name>A0A916IXZ1_9BURK</name>
<sequence>MSGSQGSQDLGKAVLRIVLGALILLHGIAKLKGGVGFVEQTATQAGLPAWTAYGVYIGEVVAPVLLIIGLWTRAAALIIVVNMLFAIALVHTKQLGMLNETGGWQLELQGMYLAAGLTLMLIGGGRLGVGGAGGKWN</sequence>
<dbReference type="RefSeq" id="WP_211948149.1">
    <property type="nucleotide sequence ID" value="NZ_CAJPUY010000010.1"/>
</dbReference>
<dbReference type="PANTHER" id="PTHR33452:SF1">
    <property type="entry name" value="INNER MEMBRANE PROTEIN YPHA-RELATED"/>
    <property type="match status" value="1"/>
</dbReference>
<accession>A0A916IXZ1</accession>
<dbReference type="InterPro" id="IPR051907">
    <property type="entry name" value="DoxX-like_oxidoreductase"/>
</dbReference>
<keyword evidence="6 7" id="KW-0472">Membrane</keyword>
<comment type="caution">
    <text evidence="8">The sequence shown here is derived from an EMBL/GenBank/DDBJ whole genome shotgun (WGS) entry which is preliminary data.</text>
</comment>
<comment type="subcellular location">
    <subcellularLocation>
        <location evidence="1">Cell membrane</location>
        <topology evidence="1">Multi-pass membrane protein</topology>
    </subcellularLocation>
</comment>
<gene>
    <name evidence="8" type="ORF">LMG31506_03210</name>
</gene>
<evidence type="ECO:0000256" key="2">
    <source>
        <dbReference type="ARBA" id="ARBA00006679"/>
    </source>
</evidence>
<evidence type="ECO:0000313" key="9">
    <source>
        <dbReference type="Proteomes" id="UP000672934"/>
    </source>
</evidence>
<evidence type="ECO:0000256" key="4">
    <source>
        <dbReference type="ARBA" id="ARBA00022692"/>
    </source>
</evidence>
<protein>
    <recommendedName>
        <fullName evidence="10">DoxX family protein</fullName>
    </recommendedName>
</protein>
<dbReference type="Proteomes" id="UP000672934">
    <property type="component" value="Unassembled WGS sequence"/>
</dbReference>
<proteinExistence type="inferred from homology"/>
<evidence type="ECO:0000256" key="6">
    <source>
        <dbReference type="ARBA" id="ARBA00023136"/>
    </source>
</evidence>
<dbReference type="Pfam" id="PF07681">
    <property type="entry name" value="DoxX"/>
    <property type="match status" value="1"/>
</dbReference>
<feature type="transmembrane region" description="Helical" evidence="7">
    <location>
        <begin position="49"/>
        <end position="67"/>
    </location>
</feature>
<feature type="transmembrane region" description="Helical" evidence="7">
    <location>
        <begin position="12"/>
        <end position="29"/>
    </location>
</feature>
<organism evidence="8 9">
    <name type="scientific">Cupriavidus yeoncheonensis</name>
    <dbReference type="NCBI Taxonomy" id="1462994"/>
    <lineage>
        <taxon>Bacteria</taxon>
        <taxon>Pseudomonadati</taxon>
        <taxon>Pseudomonadota</taxon>
        <taxon>Betaproteobacteria</taxon>
        <taxon>Burkholderiales</taxon>
        <taxon>Burkholderiaceae</taxon>
        <taxon>Cupriavidus</taxon>
    </lineage>
</organism>
<evidence type="ECO:0000256" key="1">
    <source>
        <dbReference type="ARBA" id="ARBA00004651"/>
    </source>
</evidence>
<evidence type="ECO:0008006" key="10">
    <source>
        <dbReference type="Google" id="ProtNLM"/>
    </source>
</evidence>
<evidence type="ECO:0000313" key="8">
    <source>
        <dbReference type="EMBL" id="CAG2145421.1"/>
    </source>
</evidence>
<comment type="similarity">
    <text evidence="2">Belongs to the DoxX family.</text>
</comment>
<keyword evidence="9" id="KW-1185">Reference proteome</keyword>
<dbReference type="GO" id="GO:0005886">
    <property type="term" value="C:plasma membrane"/>
    <property type="evidence" value="ECO:0007669"/>
    <property type="project" value="UniProtKB-SubCell"/>
</dbReference>
<dbReference type="InterPro" id="IPR032808">
    <property type="entry name" value="DoxX"/>
</dbReference>
<evidence type="ECO:0000256" key="3">
    <source>
        <dbReference type="ARBA" id="ARBA00022475"/>
    </source>
</evidence>
<keyword evidence="4 7" id="KW-0812">Transmembrane</keyword>
<feature type="transmembrane region" description="Helical" evidence="7">
    <location>
        <begin position="111"/>
        <end position="129"/>
    </location>
</feature>
<dbReference type="EMBL" id="CAJPUY010000010">
    <property type="protein sequence ID" value="CAG2145421.1"/>
    <property type="molecule type" value="Genomic_DNA"/>
</dbReference>